<dbReference type="EMBL" id="AVFL01000023">
    <property type="protein sequence ID" value="EWY37818.1"/>
    <property type="molecule type" value="Genomic_DNA"/>
</dbReference>
<dbReference type="InterPro" id="IPR050072">
    <property type="entry name" value="Peptidase_M20A"/>
</dbReference>
<dbReference type="PROSITE" id="PS00759">
    <property type="entry name" value="ARGE_DAPE_CPG2_2"/>
    <property type="match status" value="1"/>
</dbReference>
<dbReference type="AlphaFoldDB" id="W9H231"/>
<evidence type="ECO:0000256" key="7">
    <source>
        <dbReference type="ARBA" id="ARBA00022801"/>
    </source>
</evidence>
<comment type="cofactor">
    <cofactor evidence="1">
        <name>Zn(2+)</name>
        <dbReference type="ChEBI" id="CHEBI:29105"/>
    </cofactor>
</comment>
<dbReference type="GO" id="GO:0006526">
    <property type="term" value="P:L-arginine biosynthetic process"/>
    <property type="evidence" value="ECO:0007669"/>
    <property type="project" value="UniProtKB-KW"/>
</dbReference>
<dbReference type="SUPFAM" id="SSF55031">
    <property type="entry name" value="Bacterial exopeptidase dimerisation domain"/>
    <property type="match status" value="1"/>
</dbReference>
<comment type="similarity">
    <text evidence="2">Belongs to the peptidase M20A family. ArgE subfamily.</text>
</comment>
<dbReference type="InterPro" id="IPR001261">
    <property type="entry name" value="ArgE/DapE_CS"/>
</dbReference>
<dbReference type="Pfam" id="PF07687">
    <property type="entry name" value="M20_dimer"/>
    <property type="match status" value="1"/>
</dbReference>
<dbReference type="InterPro" id="IPR011650">
    <property type="entry name" value="Peptidase_M20_dimer"/>
</dbReference>
<keyword evidence="3" id="KW-0963">Cytoplasm</keyword>
<keyword evidence="7" id="KW-0378">Hydrolase</keyword>
<keyword evidence="5" id="KW-0028">Amino-acid biosynthesis</keyword>
<dbReference type="STRING" id="1385369.N825_09560"/>
<evidence type="ECO:0000256" key="1">
    <source>
        <dbReference type="ARBA" id="ARBA00001947"/>
    </source>
</evidence>
<evidence type="ECO:0000256" key="8">
    <source>
        <dbReference type="ARBA" id="ARBA00022833"/>
    </source>
</evidence>
<sequence>MNYIEIYLSSHGVVSERVYSVDGTKASILATIGDASKPGVVLSAHTDVVPVAGQPWTSPPFTGTVKDGRIVGRGATDMKGFIAVVLAHVPEFVASSAGTPIHIALSYDEEVGCKGAPDLVRAVAALPALPALAIIGEPTGLKVARAHKGKTARRVTVTGRTGHSALPHLAANAVEAAAAIVHGLGQLARGLEAGAAGASFDPPWSTLHVGSLHGGGALNLVPDHAVLEFELRHMPGEDVAALLARADSLVAAERTRLRERAPEADIIVEELSAYPALDCPGSSPALSATARLAGHNGDPVTLSFGTEAGLYAAAGIPSVVCGPGDIARAHKADEWIAVDELTAASRMMTRLAEAIRRPTKEWMRP</sequence>
<keyword evidence="12" id="KW-1185">Reference proteome</keyword>
<comment type="caution">
    <text evidence="11">The sequence shown here is derived from an EMBL/GenBank/DDBJ whole genome shotgun (WGS) entry which is preliminary data.</text>
</comment>
<evidence type="ECO:0000313" key="11">
    <source>
        <dbReference type="EMBL" id="EWY37818.1"/>
    </source>
</evidence>
<dbReference type="GO" id="GO:0046872">
    <property type="term" value="F:metal ion binding"/>
    <property type="evidence" value="ECO:0007669"/>
    <property type="project" value="UniProtKB-KW"/>
</dbReference>
<keyword evidence="4" id="KW-0055">Arginine biosynthesis</keyword>
<dbReference type="NCBIfam" id="TIGR01892">
    <property type="entry name" value="AcOrn-deacetyl"/>
    <property type="match status" value="1"/>
</dbReference>
<dbReference type="SUPFAM" id="SSF53187">
    <property type="entry name" value="Zn-dependent exopeptidases"/>
    <property type="match status" value="1"/>
</dbReference>
<protein>
    <recommendedName>
        <fullName evidence="10">Peptidase M20 dimerisation domain-containing protein</fullName>
    </recommendedName>
</protein>
<evidence type="ECO:0000256" key="9">
    <source>
        <dbReference type="ARBA" id="ARBA00023285"/>
    </source>
</evidence>
<dbReference type="InterPro" id="IPR036264">
    <property type="entry name" value="Bact_exopeptidase_dim_dom"/>
</dbReference>
<dbReference type="InterPro" id="IPR002933">
    <property type="entry name" value="Peptidase_M20"/>
</dbReference>
<accession>W9H231</accession>
<dbReference type="PATRIC" id="fig|1385369.3.peg.5219"/>
<reference evidence="11 12" key="1">
    <citation type="submission" date="2013-08" db="EMBL/GenBank/DDBJ databases">
        <title>The genome sequence of Skermanella stibiiresistens.</title>
        <authorList>
            <person name="Zhu W."/>
            <person name="Wang G."/>
        </authorList>
    </citation>
    <scope>NUCLEOTIDE SEQUENCE [LARGE SCALE GENOMIC DNA]</scope>
    <source>
        <strain evidence="11 12">SB22</strain>
    </source>
</reference>
<dbReference type="InterPro" id="IPR010169">
    <property type="entry name" value="AcOrn-deacetyl"/>
</dbReference>
<evidence type="ECO:0000259" key="10">
    <source>
        <dbReference type="Pfam" id="PF07687"/>
    </source>
</evidence>
<evidence type="ECO:0000256" key="2">
    <source>
        <dbReference type="ARBA" id="ARBA00005691"/>
    </source>
</evidence>
<dbReference type="Proteomes" id="UP000019486">
    <property type="component" value="Unassembled WGS sequence"/>
</dbReference>
<keyword evidence="8" id="KW-0862">Zinc</keyword>
<evidence type="ECO:0000256" key="4">
    <source>
        <dbReference type="ARBA" id="ARBA00022571"/>
    </source>
</evidence>
<dbReference type="Pfam" id="PF01546">
    <property type="entry name" value="Peptidase_M20"/>
    <property type="match status" value="1"/>
</dbReference>
<evidence type="ECO:0000256" key="5">
    <source>
        <dbReference type="ARBA" id="ARBA00022605"/>
    </source>
</evidence>
<proteinExistence type="inferred from homology"/>
<dbReference type="PANTHER" id="PTHR43808:SF31">
    <property type="entry name" value="N-ACETYL-L-CITRULLINE DEACETYLASE"/>
    <property type="match status" value="1"/>
</dbReference>
<evidence type="ECO:0000256" key="6">
    <source>
        <dbReference type="ARBA" id="ARBA00022723"/>
    </source>
</evidence>
<dbReference type="CDD" id="cd03894">
    <property type="entry name" value="M20_ArgE"/>
    <property type="match status" value="1"/>
</dbReference>
<gene>
    <name evidence="11" type="ORF">N825_09560</name>
</gene>
<dbReference type="Gene3D" id="3.30.70.360">
    <property type="match status" value="1"/>
</dbReference>
<dbReference type="GO" id="GO:0008777">
    <property type="term" value="F:acetylornithine deacetylase activity"/>
    <property type="evidence" value="ECO:0007669"/>
    <property type="project" value="TreeGrafter"/>
</dbReference>
<evidence type="ECO:0000256" key="3">
    <source>
        <dbReference type="ARBA" id="ARBA00022490"/>
    </source>
</evidence>
<name>W9H231_9PROT</name>
<organism evidence="11 12">
    <name type="scientific">Skermanella stibiiresistens SB22</name>
    <dbReference type="NCBI Taxonomy" id="1385369"/>
    <lineage>
        <taxon>Bacteria</taxon>
        <taxon>Pseudomonadati</taxon>
        <taxon>Pseudomonadota</taxon>
        <taxon>Alphaproteobacteria</taxon>
        <taxon>Rhodospirillales</taxon>
        <taxon>Azospirillaceae</taxon>
        <taxon>Skermanella</taxon>
    </lineage>
</organism>
<keyword evidence="9" id="KW-0170">Cobalt</keyword>
<dbReference type="Gene3D" id="3.40.630.10">
    <property type="entry name" value="Zn peptidases"/>
    <property type="match status" value="1"/>
</dbReference>
<dbReference type="PANTHER" id="PTHR43808">
    <property type="entry name" value="ACETYLORNITHINE DEACETYLASE"/>
    <property type="match status" value="1"/>
</dbReference>
<feature type="domain" description="Peptidase M20 dimerisation" evidence="10">
    <location>
        <begin position="146"/>
        <end position="252"/>
    </location>
</feature>
<keyword evidence="6" id="KW-0479">Metal-binding</keyword>
<evidence type="ECO:0000313" key="12">
    <source>
        <dbReference type="Proteomes" id="UP000019486"/>
    </source>
</evidence>